<sequence>MKPREYCCCAIPLVNPGIYATLTEQFVLGVVVATLAIATPSIVGAATPSFAPWLFAIVCYVGAAIQILGFLGVAQEKAIMYRRYVTLHFGITVAAFAIAAVWIIISASRHSTSQSNCEKTFFPTTSTTTTSSEGQTLCNIFAWADVGIMGGAWVFFGIVQSYFLVVVSSYGSSQRLDHEKYDALNDSMRPLTDDIPMADRGGPWDSRASPDLDGGAGRGYGHSRNESTVSTVMGAPVQKEGYGDNFGRQASTRTTPSPPMNAYTQDPQPTPQFTPYYHSGGGGLEQPVPSQAHPGQF</sequence>
<name>A0ACB8C1Q5_9AGAM</name>
<proteinExistence type="predicted"/>
<gene>
    <name evidence="1" type="ORF">BV22DRAFT_1053708</name>
</gene>
<dbReference type="EMBL" id="MU266328">
    <property type="protein sequence ID" value="KAH7931033.1"/>
    <property type="molecule type" value="Genomic_DNA"/>
</dbReference>
<evidence type="ECO:0000313" key="1">
    <source>
        <dbReference type="EMBL" id="KAH7931033.1"/>
    </source>
</evidence>
<organism evidence="1 2">
    <name type="scientific">Leucogyrophana mollusca</name>
    <dbReference type="NCBI Taxonomy" id="85980"/>
    <lineage>
        <taxon>Eukaryota</taxon>
        <taxon>Fungi</taxon>
        <taxon>Dikarya</taxon>
        <taxon>Basidiomycota</taxon>
        <taxon>Agaricomycotina</taxon>
        <taxon>Agaricomycetes</taxon>
        <taxon>Agaricomycetidae</taxon>
        <taxon>Boletales</taxon>
        <taxon>Boletales incertae sedis</taxon>
        <taxon>Leucogyrophana</taxon>
    </lineage>
</organism>
<keyword evidence="2" id="KW-1185">Reference proteome</keyword>
<reference evidence="1" key="1">
    <citation type="journal article" date="2021" name="New Phytol.">
        <title>Evolutionary innovations through gain and loss of genes in the ectomycorrhizal Boletales.</title>
        <authorList>
            <person name="Wu G."/>
            <person name="Miyauchi S."/>
            <person name="Morin E."/>
            <person name="Kuo A."/>
            <person name="Drula E."/>
            <person name="Varga T."/>
            <person name="Kohler A."/>
            <person name="Feng B."/>
            <person name="Cao Y."/>
            <person name="Lipzen A."/>
            <person name="Daum C."/>
            <person name="Hundley H."/>
            <person name="Pangilinan J."/>
            <person name="Johnson J."/>
            <person name="Barry K."/>
            <person name="LaButti K."/>
            <person name="Ng V."/>
            <person name="Ahrendt S."/>
            <person name="Min B."/>
            <person name="Choi I.G."/>
            <person name="Park H."/>
            <person name="Plett J.M."/>
            <person name="Magnuson J."/>
            <person name="Spatafora J.W."/>
            <person name="Nagy L.G."/>
            <person name="Henrissat B."/>
            <person name="Grigoriev I.V."/>
            <person name="Yang Z.L."/>
            <person name="Xu J."/>
            <person name="Martin F.M."/>
        </authorList>
    </citation>
    <scope>NUCLEOTIDE SEQUENCE</scope>
    <source>
        <strain evidence="1">KUC20120723A-06</strain>
    </source>
</reference>
<dbReference type="Proteomes" id="UP000790709">
    <property type="component" value="Unassembled WGS sequence"/>
</dbReference>
<accession>A0ACB8C1Q5</accession>
<comment type="caution">
    <text evidence="1">The sequence shown here is derived from an EMBL/GenBank/DDBJ whole genome shotgun (WGS) entry which is preliminary data.</text>
</comment>
<evidence type="ECO:0000313" key="2">
    <source>
        <dbReference type="Proteomes" id="UP000790709"/>
    </source>
</evidence>
<protein>
    <submittedName>
        <fullName evidence="1">Uncharacterized protein</fullName>
    </submittedName>
</protein>